<dbReference type="SUPFAM" id="SSF48403">
    <property type="entry name" value="Ankyrin repeat"/>
    <property type="match status" value="1"/>
</dbReference>
<gene>
    <name evidence="4" type="primary">ANKLE1</name>
</gene>
<dbReference type="GO" id="GO:0006611">
    <property type="term" value="P:protein export from nucleus"/>
    <property type="evidence" value="ECO:0007669"/>
    <property type="project" value="Ensembl"/>
</dbReference>
<proteinExistence type="predicted"/>
<dbReference type="GeneTree" id="ENSGT00510000049316"/>
<dbReference type="Ensembl" id="ENSPSMT00000041907.1">
    <property type="protein sequence ID" value="ENSPSMP00000036370.1"/>
    <property type="gene ID" value="ENSPSMG00000025021.1"/>
</dbReference>
<protein>
    <submittedName>
        <fullName evidence="4">Ankyrin repeat and LEM domain containing 1</fullName>
    </submittedName>
</protein>
<evidence type="ECO:0000313" key="4">
    <source>
        <dbReference type="Ensembl" id="ENSPSMP00000036370.1"/>
    </source>
</evidence>
<feature type="region of interest" description="Disordered" evidence="2">
    <location>
        <begin position="221"/>
        <end position="254"/>
    </location>
</feature>
<evidence type="ECO:0000259" key="3">
    <source>
        <dbReference type="PROSITE" id="PS50164"/>
    </source>
</evidence>
<feature type="repeat" description="ANK" evidence="1">
    <location>
        <begin position="87"/>
        <end position="122"/>
    </location>
</feature>
<dbReference type="AlphaFoldDB" id="A0A8C9AVN6"/>
<dbReference type="SMART" id="SM00248">
    <property type="entry name" value="ANK"/>
    <property type="match status" value="3"/>
</dbReference>
<dbReference type="Pfam" id="PF12796">
    <property type="entry name" value="Ank_2"/>
    <property type="match status" value="1"/>
</dbReference>
<keyword evidence="5" id="KW-1185">Reference proteome</keyword>
<dbReference type="InterPro" id="IPR000305">
    <property type="entry name" value="GIY-YIG_endonuc"/>
</dbReference>
<sequence length="630" mass="68021">MWQPMRRGSSWLGTLRYAGEQPPMPRGGAARAHKVAAGNWKSAGRAVGIWHRPDMGAAAGLALRLRAALAVVELLRRGADPNLVLVDGAAAIHLAARARYPRGLCCLKALLRGGGDPNTRSAEALTPLHVAAAWGCRRGLELLLSQGADPTLRDQDGLRPLDLAVQQGHLHCARVLRELDPGTRTGAETQEPEPVPEPGLSGPPDGTLDVAALQTQLGRGYGSHMGLEAGPGSPRLPPALGVADKDRSSASPLGCWDYSSDESFVTAVEVSGAEDLAPDTCPWAGSLPPTRQGLLLGVRPTQRVRRSLGATHEAELNAHLQALTLTSPDAASFPSSSSTSLLHGGPVRRPPRTLPSGPSDFHIQTDDQTSLDSDVAALWLTDDEASSTGDRDPVPSCWHLPVPAMSNLELLQGPRVLGPDFSGHSPELAEAVRTGRIPHVQADEDALAQQFEQPDPTRKWREGVMKSSFTYLLLDPRETQDLPARAFSLTPAECLQTFVRAIFYVGKGTRARPYVHLWEALGHHRRPGKQACPKVRQILDIWASGRGVISLHCFQHVVAVEAYTREACLVDALGIQMLTNQKQGHCYGVVAHWPPARRRRLGVHLLHRALLVFLAEGERELRPQDIQARG</sequence>
<dbReference type="Pfam" id="PF22945">
    <property type="entry name" value="LEM-3_GIY-YIG"/>
    <property type="match status" value="1"/>
</dbReference>
<dbReference type="PROSITE" id="PS50164">
    <property type="entry name" value="GIY_YIG"/>
    <property type="match status" value="1"/>
</dbReference>
<dbReference type="GO" id="GO:0005654">
    <property type="term" value="C:nucleoplasm"/>
    <property type="evidence" value="ECO:0007669"/>
    <property type="project" value="Ensembl"/>
</dbReference>
<reference evidence="4" key="2">
    <citation type="submission" date="2025-09" db="UniProtKB">
        <authorList>
            <consortium name="Ensembl"/>
        </authorList>
    </citation>
    <scope>IDENTIFICATION</scope>
</reference>
<organism evidence="4 5">
    <name type="scientific">Prolemur simus</name>
    <name type="common">Greater bamboo lemur</name>
    <name type="synonym">Hapalemur simus</name>
    <dbReference type="NCBI Taxonomy" id="1328070"/>
    <lineage>
        <taxon>Eukaryota</taxon>
        <taxon>Metazoa</taxon>
        <taxon>Chordata</taxon>
        <taxon>Craniata</taxon>
        <taxon>Vertebrata</taxon>
        <taxon>Euteleostomi</taxon>
        <taxon>Mammalia</taxon>
        <taxon>Eutheria</taxon>
        <taxon>Euarchontoglires</taxon>
        <taxon>Primates</taxon>
        <taxon>Strepsirrhini</taxon>
        <taxon>Lemuriformes</taxon>
        <taxon>Lemuridae</taxon>
        <taxon>Prolemur</taxon>
    </lineage>
</organism>
<feature type="region of interest" description="Disordered" evidence="2">
    <location>
        <begin position="329"/>
        <end position="368"/>
    </location>
</feature>
<dbReference type="Proteomes" id="UP000694414">
    <property type="component" value="Unplaced"/>
</dbReference>
<keyword evidence="1" id="KW-0040">ANK repeat</keyword>
<feature type="region of interest" description="Disordered" evidence="2">
    <location>
        <begin position="180"/>
        <end position="208"/>
    </location>
</feature>
<accession>A0A8C9AVN6</accession>
<feature type="compositionally biased region" description="Low complexity" evidence="2">
    <location>
        <begin position="329"/>
        <end position="340"/>
    </location>
</feature>
<dbReference type="InterPro" id="IPR034998">
    <property type="entry name" value="ANKLE1"/>
</dbReference>
<feature type="repeat" description="ANK" evidence="1">
    <location>
        <begin position="123"/>
        <end position="155"/>
    </location>
</feature>
<feature type="domain" description="GIY-YIG" evidence="3">
    <location>
        <begin position="466"/>
        <end position="581"/>
    </location>
</feature>
<name>A0A8C9AVN6_PROSS</name>
<dbReference type="GO" id="GO:0004520">
    <property type="term" value="F:DNA endonuclease activity"/>
    <property type="evidence" value="ECO:0007669"/>
    <property type="project" value="Ensembl"/>
</dbReference>
<reference evidence="4" key="1">
    <citation type="submission" date="2025-08" db="UniProtKB">
        <authorList>
            <consortium name="Ensembl"/>
        </authorList>
    </citation>
    <scope>IDENTIFICATION</scope>
</reference>
<dbReference type="PROSITE" id="PS50297">
    <property type="entry name" value="ANK_REP_REGION"/>
    <property type="match status" value="1"/>
</dbReference>
<dbReference type="GO" id="GO:0030496">
    <property type="term" value="C:midbody"/>
    <property type="evidence" value="ECO:0007669"/>
    <property type="project" value="Ensembl"/>
</dbReference>
<evidence type="ECO:0000256" key="2">
    <source>
        <dbReference type="SAM" id="MobiDB-lite"/>
    </source>
</evidence>
<dbReference type="GO" id="GO:0000287">
    <property type="term" value="F:magnesium ion binding"/>
    <property type="evidence" value="ECO:0007669"/>
    <property type="project" value="Ensembl"/>
</dbReference>
<dbReference type="GO" id="GO:0005829">
    <property type="term" value="C:cytosol"/>
    <property type="evidence" value="ECO:0007669"/>
    <property type="project" value="Ensembl"/>
</dbReference>
<dbReference type="PANTHER" id="PTHR46427">
    <property type="entry name" value="ANKYRIN REPEAT AND LEM DOMAIN-CONTAINING PROTEIN 1"/>
    <property type="match status" value="1"/>
</dbReference>
<evidence type="ECO:0000313" key="5">
    <source>
        <dbReference type="Proteomes" id="UP000694414"/>
    </source>
</evidence>
<dbReference type="Gene3D" id="1.25.40.20">
    <property type="entry name" value="Ankyrin repeat-containing domain"/>
    <property type="match status" value="1"/>
</dbReference>
<dbReference type="GO" id="GO:0000712">
    <property type="term" value="P:resolution of meiotic recombination intermediates"/>
    <property type="evidence" value="ECO:0007669"/>
    <property type="project" value="TreeGrafter"/>
</dbReference>
<dbReference type="CDD" id="cd10454">
    <property type="entry name" value="GIY-YIG_COG3680_Meta"/>
    <property type="match status" value="1"/>
</dbReference>
<dbReference type="GO" id="GO:0030145">
    <property type="term" value="F:manganese ion binding"/>
    <property type="evidence" value="ECO:0007669"/>
    <property type="project" value="Ensembl"/>
</dbReference>
<dbReference type="PANTHER" id="PTHR46427:SF1">
    <property type="entry name" value="ANKYRIN REPEAT AND LEM DOMAIN-CONTAINING PROTEIN 1"/>
    <property type="match status" value="1"/>
</dbReference>
<dbReference type="PROSITE" id="PS50088">
    <property type="entry name" value="ANK_REPEAT"/>
    <property type="match status" value="2"/>
</dbReference>
<evidence type="ECO:0000256" key="1">
    <source>
        <dbReference type="PROSITE-ProRule" id="PRU00023"/>
    </source>
</evidence>
<dbReference type="GO" id="GO:0050897">
    <property type="term" value="F:cobalt ion binding"/>
    <property type="evidence" value="ECO:0007669"/>
    <property type="project" value="Ensembl"/>
</dbReference>
<dbReference type="GO" id="GO:0000724">
    <property type="term" value="P:double-strand break repair via homologous recombination"/>
    <property type="evidence" value="ECO:0007669"/>
    <property type="project" value="TreeGrafter"/>
</dbReference>
<dbReference type="InterPro" id="IPR036770">
    <property type="entry name" value="Ankyrin_rpt-contain_sf"/>
</dbReference>
<dbReference type="InterPro" id="IPR002110">
    <property type="entry name" value="Ankyrin_rpt"/>
</dbReference>